<keyword evidence="3 5" id="KW-1133">Transmembrane helix</keyword>
<proteinExistence type="predicted"/>
<dbReference type="Gene3D" id="3.30.750.24">
    <property type="entry name" value="STAS domain"/>
    <property type="match status" value="1"/>
</dbReference>
<dbReference type="Proteomes" id="UP000245474">
    <property type="component" value="Unassembled WGS sequence"/>
</dbReference>
<dbReference type="SUPFAM" id="SSF52091">
    <property type="entry name" value="SpoIIaa-like"/>
    <property type="match status" value="1"/>
</dbReference>
<feature type="domain" description="STAS" evidence="6">
    <location>
        <begin position="446"/>
        <end position="558"/>
    </location>
</feature>
<dbReference type="PANTHER" id="PTHR11814">
    <property type="entry name" value="SULFATE TRANSPORTER"/>
    <property type="match status" value="1"/>
</dbReference>
<keyword evidence="8" id="KW-1185">Reference proteome</keyword>
<accession>A0A2U2N640</accession>
<feature type="transmembrane region" description="Helical" evidence="5">
    <location>
        <begin position="210"/>
        <end position="230"/>
    </location>
</feature>
<feature type="transmembrane region" description="Helical" evidence="5">
    <location>
        <begin position="390"/>
        <end position="420"/>
    </location>
</feature>
<dbReference type="InterPro" id="IPR001902">
    <property type="entry name" value="SLC26A/SulP_fam"/>
</dbReference>
<dbReference type="OrthoDB" id="9769739at2"/>
<evidence type="ECO:0000256" key="3">
    <source>
        <dbReference type="ARBA" id="ARBA00022989"/>
    </source>
</evidence>
<protein>
    <submittedName>
        <fullName evidence="7">Sodium-independent anion transporter</fullName>
    </submittedName>
</protein>
<organism evidence="7 8">
    <name type="scientific">Sediminicurvatus halobius</name>
    <dbReference type="NCBI Taxonomy" id="2182432"/>
    <lineage>
        <taxon>Bacteria</taxon>
        <taxon>Pseudomonadati</taxon>
        <taxon>Pseudomonadota</taxon>
        <taxon>Gammaproteobacteria</taxon>
        <taxon>Chromatiales</taxon>
        <taxon>Ectothiorhodospiraceae</taxon>
        <taxon>Sediminicurvatus</taxon>
    </lineage>
</organism>
<dbReference type="InterPro" id="IPR002645">
    <property type="entry name" value="STAS_dom"/>
</dbReference>
<evidence type="ECO:0000256" key="1">
    <source>
        <dbReference type="ARBA" id="ARBA00004141"/>
    </source>
</evidence>
<feature type="transmembrane region" description="Helical" evidence="5">
    <location>
        <begin position="333"/>
        <end position="352"/>
    </location>
</feature>
<comment type="subcellular location">
    <subcellularLocation>
        <location evidence="1">Membrane</location>
        <topology evidence="1">Multi-pass membrane protein</topology>
    </subcellularLocation>
</comment>
<dbReference type="GO" id="GO:0055085">
    <property type="term" value="P:transmembrane transport"/>
    <property type="evidence" value="ECO:0007669"/>
    <property type="project" value="InterPro"/>
</dbReference>
<dbReference type="AlphaFoldDB" id="A0A2U2N640"/>
<dbReference type="GO" id="GO:0016020">
    <property type="term" value="C:membrane"/>
    <property type="evidence" value="ECO:0007669"/>
    <property type="project" value="UniProtKB-SubCell"/>
</dbReference>
<dbReference type="InterPro" id="IPR011547">
    <property type="entry name" value="SLC26A/SulP_dom"/>
</dbReference>
<feature type="transmembrane region" description="Helical" evidence="5">
    <location>
        <begin position="132"/>
        <end position="155"/>
    </location>
</feature>
<evidence type="ECO:0000256" key="4">
    <source>
        <dbReference type="ARBA" id="ARBA00023136"/>
    </source>
</evidence>
<feature type="transmembrane region" description="Helical" evidence="5">
    <location>
        <begin position="106"/>
        <end position="125"/>
    </location>
</feature>
<feature type="transmembrane region" description="Helical" evidence="5">
    <location>
        <begin position="58"/>
        <end position="77"/>
    </location>
</feature>
<keyword evidence="4 5" id="KW-0472">Membrane</keyword>
<dbReference type="Pfam" id="PF01740">
    <property type="entry name" value="STAS"/>
    <property type="match status" value="1"/>
</dbReference>
<reference evidence="7 8" key="1">
    <citation type="submission" date="2018-05" db="EMBL/GenBank/DDBJ databases">
        <title>Spiribacter halobius sp. nov., a moderately halophilic bacterium isolated from marine solar saltern.</title>
        <authorList>
            <person name="Zheng W.-S."/>
            <person name="Lu D.-C."/>
            <person name="Du Z.-J."/>
        </authorList>
    </citation>
    <scope>NUCLEOTIDE SEQUENCE [LARGE SCALE GENOMIC DNA]</scope>
    <source>
        <strain evidence="7 8">E85</strain>
    </source>
</reference>
<name>A0A2U2N640_9GAMM</name>
<dbReference type="PROSITE" id="PS50801">
    <property type="entry name" value="STAS"/>
    <property type="match status" value="1"/>
</dbReference>
<keyword evidence="2 5" id="KW-0812">Transmembrane</keyword>
<feature type="transmembrane region" description="Helical" evidence="5">
    <location>
        <begin position="260"/>
        <end position="283"/>
    </location>
</feature>
<evidence type="ECO:0000256" key="2">
    <source>
        <dbReference type="ARBA" id="ARBA00022692"/>
    </source>
</evidence>
<dbReference type="RefSeq" id="WP_109676600.1">
    <property type="nucleotide sequence ID" value="NZ_CP086615.1"/>
</dbReference>
<feature type="transmembrane region" description="Helical" evidence="5">
    <location>
        <begin position="358"/>
        <end position="378"/>
    </location>
</feature>
<feature type="transmembrane region" description="Helical" evidence="5">
    <location>
        <begin position="31"/>
        <end position="52"/>
    </location>
</feature>
<evidence type="ECO:0000259" key="6">
    <source>
        <dbReference type="PROSITE" id="PS50801"/>
    </source>
</evidence>
<dbReference type="EMBL" id="QFFI01000005">
    <property type="protein sequence ID" value="PWG64542.1"/>
    <property type="molecule type" value="Genomic_DNA"/>
</dbReference>
<comment type="caution">
    <text evidence="7">The sequence shown here is derived from an EMBL/GenBank/DDBJ whole genome shotgun (WGS) entry which is preliminary data.</text>
</comment>
<gene>
    <name evidence="7" type="ORF">DEM34_04230</name>
</gene>
<evidence type="ECO:0000256" key="5">
    <source>
        <dbReference type="SAM" id="Phobius"/>
    </source>
</evidence>
<dbReference type="NCBIfam" id="TIGR00815">
    <property type="entry name" value="sulP"/>
    <property type="match status" value="1"/>
</dbReference>
<evidence type="ECO:0000313" key="7">
    <source>
        <dbReference type="EMBL" id="PWG64542.1"/>
    </source>
</evidence>
<feature type="transmembrane region" description="Helical" evidence="5">
    <location>
        <begin position="175"/>
        <end position="198"/>
    </location>
</feature>
<dbReference type="InterPro" id="IPR036513">
    <property type="entry name" value="STAS_dom_sf"/>
</dbReference>
<feature type="transmembrane region" description="Helical" evidence="5">
    <location>
        <begin position="84"/>
        <end position="100"/>
    </location>
</feature>
<dbReference type="CDD" id="cd07042">
    <property type="entry name" value="STAS_SulP_like_sulfate_transporter"/>
    <property type="match status" value="1"/>
</dbReference>
<evidence type="ECO:0000313" key="8">
    <source>
        <dbReference type="Proteomes" id="UP000245474"/>
    </source>
</evidence>
<sequence length="593" mass="62464">MSAVQPTPAERLLPFLRWLPMVGPRTLRADLIAGATGAIIVLPQGVAYALIAGLPPEYGLYTAIVTPIVAGLFGSSLHLVSGPTAAISIVVFSVVSGVVSPESPQFIPYVLTVTFLAGLIQFALGVTRMGTLVNFISHTVVVGFTTGAAILIGTSQLRHFTGIEAPTGESFLHTWQALLAGLGGANGYSIAIGTVTLLTALGLRAWKPRWPGMLIAMVVGSLACLAIGGGERGVPLVGAMAGGLPAPSVPELSPDVVRELAPGALAVAIIALIEAVSIARAVAIRSHQQIDGNQEFIGQGLSNMVGSFFSCYAGSGSFTRTGANYDAGAQTPLAAVFAAIMLALVLLLAPGVTAYLPLPAMAGIVLLIAWNLIDFHHIRKIMRASRRETVVLAVTFAATLLLELEFAIYVGVLLSLVLYLQRTAKPRLVDLAPMADRAERPLRNAAKRDLPECPQLRILRIDGSLFFGAVDHVQTALKNDPEGERPHVLIIGNAINFIDVAGAEMLVEEAERLRHAGGGLYLCGVKSPALETMRRGGYLDAIGEENLFTTPEDAIHAIFQRLDGEVCRTCQRRIFLECANAPGPEPAPGGTQP</sequence>
<dbReference type="Pfam" id="PF00916">
    <property type="entry name" value="Sulfate_transp"/>
    <property type="match status" value="1"/>
</dbReference>